<dbReference type="Pfam" id="PF13435">
    <property type="entry name" value="Cytochrome_C554"/>
    <property type="match status" value="1"/>
</dbReference>
<organism evidence="2 3">
    <name type="scientific">Novipirellula aureliae</name>
    <dbReference type="NCBI Taxonomy" id="2527966"/>
    <lineage>
        <taxon>Bacteria</taxon>
        <taxon>Pseudomonadati</taxon>
        <taxon>Planctomycetota</taxon>
        <taxon>Planctomycetia</taxon>
        <taxon>Pirellulales</taxon>
        <taxon>Pirellulaceae</taxon>
        <taxon>Novipirellula</taxon>
    </lineage>
</organism>
<dbReference type="InterPro" id="IPR036280">
    <property type="entry name" value="Multihaem_cyt_sf"/>
</dbReference>
<evidence type="ECO:0000313" key="2">
    <source>
        <dbReference type="EMBL" id="TWU45360.1"/>
    </source>
</evidence>
<evidence type="ECO:0000259" key="1">
    <source>
        <dbReference type="Pfam" id="PF13435"/>
    </source>
</evidence>
<gene>
    <name evidence="2" type="primary">cycA1</name>
    <name evidence="2" type="ORF">Q31b_05320</name>
</gene>
<dbReference type="SUPFAM" id="SSF56300">
    <property type="entry name" value="Metallo-dependent phosphatases"/>
    <property type="match status" value="1"/>
</dbReference>
<dbReference type="OrthoDB" id="9814800at2"/>
<dbReference type="InterPro" id="IPR029052">
    <property type="entry name" value="Metallo-depent_PP-like"/>
</dbReference>
<dbReference type="AlphaFoldDB" id="A0A5C6E971"/>
<dbReference type="Gene3D" id="1.10.1130.10">
    <property type="entry name" value="Flavocytochrome C3, Chain A"/>
    <property type="match status" value="1"/>
</dbReference>
<dbReference type="SUPFAM" id="SSF48695">
    <property type="entry name" value="Multiheme cytochromes"/>
    <property type="match status" value="1"/>
</dbReference>
<dbReference type="RefSeq" id="WP_146598078.1">
    <property type="nucleotide sequence ID" value="NZ_SJPY01000001.1"/>
</dbReference>
<comment type="caution">
    <text evidence="2">The sequence shown here is derived from an EMBL/GenBank/DDBJ whole genome shotgun (WGS) entry which is preliminary data.</text>
</comment>
<reference evidence="2 3" key="1">
    <citation type="submission" date="2019-02" db="EMBL/GenBank/DDBJ databases">
        <title>Deep-cultivation of Planctomycetes and their phenomic and genomic characterization uncovers novel biology.</title>
        <authorList>
            <person name="Wiegand S."/>
            <person name="Jogler M."/>
            <person name="Boedeker C."/>
            <person name="Pinto D."/>
            <person name="Vollmers J."/>
            <person name="Rivas-Marin E."/>
            <person name="Kohn T."/>
            <person name="Peeters S.H."/>
            <person name="Heuer A."/>
            <person name="Rast P."/>
            <person name="Oberbeckmann S."/>
            <person name="Bunk B."/>
            <person name="Jeske O."/>
            <person name="Meyerdierks A."/>
            <person name="Storesund J.E."/>
            <person name="Kallscheuer N."/>
            <person name="Luecker S."/>
            <person name="Lage O.M."/>
            <person name="Pohl T."/>
            <person name="Merkel B.J."/>
            <person name="Hornburger P."/>
            <person name="Mueller R.-W."/>
            <person name="Bruemmer F."/>
            <person name="Labrenz M."/>
            <person name="Spormann A.M."/>
            <person name="Op Den Camp H."/>
            <person name="Overmann J."/>
            <person name="Amann R."/>
            <person name="Jetten M.S.M."/>
            <person name="Mascher T."/>
            <person name="Medema M.H."/>
            <person name="Devos D.P."/>
            <person name="Kaster A.-K."/>
            <person name="Ovreas L."/>
            <person name="Rohde M."/>
            <person name="Galperin M.Y."/>
            <person name="Jogler C."/>
        </authorList>
    </citation>
    <scope>NUCLEOTIDE SEQUENCE [LARGE SCALE GENOMIC DNA]</scope>
    <source>
        <strain evidence="2 3">Q31b</strain>
    </source>
</reference>
<name>A0A5C6E971_9BACT</name>
<evidence type="ECO:0000313" key="3">
    <source>
        <dbReference type="Proteomes" id="UP000315471"/>
    </source>
</evidence>
<feature type="domain" description="Cytochrome c-552/4" evidence="1">
    <location>
        <begin position="367"/>
        <end position="447"/>
    </location>
</feature>
<dbReference type="Gene3D" id="3.60.21.10">
    <property type="match status" value="1"/>
</dbReference>
<accession>A0A5C6E971</accession>
<dbReference type="EMBL" id="SJPY01000001">
    <property type="protein sequence ID" value="TWU45360.1"/>
    <property type="molecule type" value="Genomic_DNA"/>
</dbReference>
<dbReference type="Proteomes" id="UP000315471">
    <property type="component" value="Unassembled WGS sequence"/>
</dbReference>
<sequence length="517" mass="56599">MMFPPHTPSAAGLRLVARGACLVAVLMVFLAVESGLDIARGQQPSKPIAIDNGSAKGPEDYTDWKRPDLTLMVTGNQHGYLEPCGCTGLDNQKGGVARRFTFLNQIRDRGWEVIPIDAGNQVRRFGRQAEIKFQRTAEALRKMQYESVGFGTDDVRLGVGELISVAASESPEEALYVSANVVLLDPSLMPQFKIMDRGGMKVGMTSVLDPATLDSPLGDEIVLEPPVAATKKALESIDAKSPDYKVLTFFGTEKAAEKLVREVPGFDVVVVAGGFGEPTYQMQSIDNSETKMIVTGDKAMYVGMIGLYKDAPAKYSRVAMTHEIEDSKEMRKLMSDYQLQLRDLGLEALGLRPIPTPSGKSYIGSEACGKCHTSAYEIWEGTPHSHATESLIHPGERGDVPRHFDPECISCHVTGWNPQGFYPYESGYLSLEATPHLTASGCENCHGPGAAHAAAEEAGSNVSEPKRIDLRDAMRLTFDDARAKCMECHDLDNSPDFHEQDAFEDVYWPEVEHYGMD</sequence>
<protein>
    <submittedName>
        <fullName evidence="2">Cytochrome c-554</fullName>
    </submittedName>
</protein>
<proteinExistence type="predicted"/>
<dbReference type="InterPro" id="IPR023155">
    <property type="entry name" value="Cyt_c-552/4"/>
</dbReference>
<keyword evidence="3" id="KW-1185">Reference proteome</keyword>